<keyword evidence="1" id="KW-0472">Membrane</keyword>
<gene>
    <name evidence="3" type="ORF">MNBD_ALPHA12-382</name>
</gene>
<accession>A0A3B0UMM9</accession>
<feature type="domain" description="Heparan-alpha-glucosaminide N-acetyltransferase catalytic" evidence="2">
    <location>
        <begin position="15"/>
        <end position="237"/>
    </location>
</feature>
<dbReference type="Pfam" id="PF07786">
    <property type="entry name" value="HGSNAT_cat"/>
    <property type="match status" value="1"/>
</dbReference>
<feature type="transmembrane region" description="Helical" evidence="1">
    <location>
        <begin position="57"/>
        <end position="76"/>
    </location>
</feature>
<keyword evidence="1" id="KW-0812">Transmembrane</keyword>
<dbReference type="EMBL" id="UOEO01000149">
    <property type="protein sequence ID" value="VAW20846.1"/>
    <property type="molecule type" value="Genomic_DNA"/>
</dbReference>
<proteinExistence type="predicted"/>
<feature type="transmembrane region" description="Helical" evidence="1">
    <location>
        <begin position="113"/>
        <end position="130"/>
    </location>
</feature>
<keyword evidence="1" id="KW-1133">Transmembrane helix</keyword>
<feature type="transmembrane region" description="Helical" evidence="1">
    <location>
        <begin position="225"/>
        <end position="246"/>
    </location>
</feature>
<evidence type="ECO:0000256" key="1">
    <source>
        <dbReference type="SAM" id="Phobius"/>
    </source>
</evidence>
<name>A0A3B0UMM9_9ZZZZ</name>
<feature type="transmembrane region" description="Helical" evidence="1">
    <location>
        <begin position="182"/>
        <end position="204"/>
    </location>
</feature>
<feature type="transmembrane region" description="Helical" evidence="1">
    <location>
        <begin position="137"/>
        <end position="154"/>
    </location>
</feature>
<dbReference type="AlphaFoldDB" id="A0A3B0UMM9"/>
<evidence type="ECO:0000313" key="3">
    <source>
        <dbReference type="EMBL" id="VAW20846.1"/>
    </source>
</evidence>
<protein>
    <recommendedName>
        <fullName evidence="2">Heparan-alpha-glucosaminide N-acetyltransferase catalytic domain-containing protein</fullName>
    </recommendedName>
</protein>
<evidence type="ECO:0000259" key="2">
    <source>
        <dbReference type="Pfam" id="PF07786"/>
    </source>
</evidence>
<reference evidence="3" key="1">
    <citation type="submission" date="2018-06" db="EMBL/GenBank/DDBJ databases">
        <authorList>
            <person name="Zhirakovskaya E."/>
        </authorList>
    </citation>
    <scope>NUCLEOTIDE SEQUENCE</scope>
</reference>
<dbReference type="InterPro" id="IPR012429">
    <property type="entry name" value="HGSNAT_cat"/>
</dbReference>
<feature type="transmembrane region" description="Helical" evidence="1">
    <location>
        <begin position="88"/>
        <end position="107"/>
    </location>
</feature>
<sequence>MAETVKNEVSKAGPRYLLIDVVRGLAIIGVVVYHLVWDLRFLQFTTTNMTFDIAWLWLARVLQVTFFALTGISLVLAHRRAMHWRAFWWRFLIIASAAMLVTLGTFLLFGQGFVYFGMLHALAVLSVLAVPFIRAPLWLVIGAAVLSIWAPFVYQNEIFNVRYLSWIGFWTQPPYTQDLQSIFPGLGYVLAGVALMRIILDLGLSEPLERIKSSSKSYHALVKAGRWSLVIYLVHQPILLSVLYPLSMVMQPGAGRVAEVRVQQKQMFYDACVGAYVNSQGQEGDAIAGQIKANSYCSCAMELMDENNLFGAQSIDELSAQQKTVYGAIPKLCQAMAQPSPG</sequence>
<organism evidence="3">
    <name type="scientific">hydrothermal vent metagenome</name>
    <dbReference type="NCBI Taxonomy" id="652676"/>
    <lineage>
        <taxon>unclassified sequences</taxon>
        <taxon>metagenomes</taxon>
        <taxon>ecological metagenomes</taxon>
    </lineage>
</organism>
<feature type="transmembrane region" description="Helical" evidence="1">
    <location>
        <begin position="16"/>
        <end position="37"/>
    </location>
</feature>